<evidence type="ECO:0000313" key="1">
    <source>
        <dbReference type="EMBL" id="JAD78460.1"/>
    </source>
</evidence>
<name>A0A0A9CYH3_ARUDO</name>
<reference evidence="1" key="1">
    <citation type="submission" date="2014-09" db="EMBL/GenBank/DDBJ databases">
        <authorList>
            <person name="Magalhaes I.L.F."/>
            <person name="Oliveira U."/>
            <person name="Santos F.R."/>
            <person name="Vidigal T.H.D.A."/>
            <person name="Brescovit A.D."/>
            <person name="Santos A.J."/>
        </authorList>
    </citation>
    <scope>NUCLEOTIDE SEQUENCE</scope>
    <source>
        <tissue evidence="1">Shoot tissue taken approximately 20 cm above the soil surface</tissue>
    </source>
</reference>
<sequence>MLPASAYQLVFCLDDRLYREILLWDTFLWCLLLKDTVIVHIGHQTLSFWVYLLQDTI</sequence>
<reference evidence="1" key="2">
    <citation type="journal article" date="2015" name="Data Brief">
        <title>Shoot transcriptome of the giant reed, Arundo donax.</title>
        <authorList>
            <person name="Barrero R.A."/>
            <person name="Guerrero F.D."/>
            <person name="Moolhuijzen P."/>
            <person name="Goolsby J.A."/>
            <person name="Tidwell J."/>
            <person name="Bellgard S.E."/>
            <person name="Bellgard M.I."/>
        </authorList>
    </citation>
    <scope>NUCLEOTIDE SEQUENCE</scope>
    <source>
        <tissue evidence="1">Shoot tissue taken approximately 20 cm above the soil surface</tissue>
    </source>
</reference>
<dbReference type="AlphaFoldDB" id="A0A0A9CYH3"/>
<accession>A0A0A9CYH3</accession>
<organism evidence="1">
    <name type="scientific">Arundo donax</name>
    <name type="common">Giant reed</name>
    <name type="synonym">Donax arundinaceus</name>
    <dbReference type="NCBI Taxonomy" id="35708"/>
    <lineage>
        <taxon>Eukaryota</taxon>
        <taxon>Viridiplantae</taxon>
        <taxon>Streptophyta</taxon>
        <taxon>Embryophyta</taxon>
        <taxon>Tracheophyta</taxon>
        <taxon>Spermatophyta</taxon>
        <taxon>Magnoliopsida</taxon>
        <taxon>Liliopsida</taxon>
        <taxon>Poales</taxon>
        <taxon>Poaceae</taxon>
        <taxon>PACMAD clade</taxon>
        <taxon>Arundinoideae</taxon>
        <taxon>Arundineae</taxon>
        <taxon>Arundo</taxon>
    </lineage>
</organism>
<proteinExistence type="predicted"/>
<dbReference type="EMBL" id="GBRH01219435">
    <property type="protein sequence ID" value="JAD78460.1"/>
    <property type="molecule type" value="Transcribed_RNA"/>
</dbReference>
<protein>
    <submittedName>
        <fullName evidence="1">Uncharacterized protein</fullName>
    </submittedName>
</protein>